<evidence type="ECO:0000259" key="5">
    <source>
        <dbReference type="PROSITE" id="PS50011"/>
    </source>
</evidence>
<comment type="caution">
    <text evidence="6">The sequence shown here is derived from an EMBL/GenBank/DDBJ whole genome shotgun (WGS) entry which is preliminary data.</text>
</comment>
<dbReference type="GO" id="GO:0004674">
    <property type="term" value="F:protein serine/threonine kinase activity"/>
    <property type="evidence" value="ECO:0007669"/>
    <property type="project" value="UniProtKB-KW"/>
</dbReference>
<keyword evidence="6" id="KW-0418">Kinase</keyword>
<accession>A0AAN8EYX9</accession>
<dbReference type="GO" id="GO:0005524">
    <property type="term" value="F:ATP binding"/>
    <property type="evidence" value="ECO:0007669"/>
    <property type="project" value="UniProtKB-UniRule"/>
</dbReference>
<feature type="binding site" evidence="3">
    <location>
        <position position="158"/>
    </location>
    <ligand>
        <name>ATP</name>
        <dbReference type="ChEBI" id="CHEBI:30616"/>
    </ligand>
</feature>
<feature type="domain" description="Protein kinase" evidence="5">
    <location>
        <begin position="28"/>
        <end position="293"/>
    </location>
</feature>
<proteinExistence type="inferred from homology"/>
<protein>
    <submittedName>
        <fullName evidence="6">MAP kinase-activated protein kinase 2</fullName>
    </submittedName>
</protein>
<dbReference type="EMBL" id="WIXE01019766">
    <property type="protein sequence ID" value="KAK5969761.1"/>
    <property type="molecule type" value="Genomic_DNA"/>
</dbReference>
<dbReference type="Gene3D" id="1.10.510.10">
    <property type="entry name" value="Transferase(Phosphotransferase) domain 1"/>
    <property type="match status" value="1"/>
</dbReference>
<dbReference type="PROSITE" id="PS00108">
    <property type="entry name" value="PROTEIN_KINASE_ST"/>
    <property type="match status" value="1"/>
</dbReference>
<dbReference type="InterPro" id="IPR017441">
    <property type="entry name" value="Protein_kinase_ATP_BS"/>
</dbReference>
<name>A0AAN8EYX9_TRICO</name>
<organism evidence="6 7">
    <name type="scientific">Trichostrongylus colubriformis</name>
    <name type="common">Black scour worm</name>
    <dbReference type="NCBI Taxonomy" id="6319"/>
    <lineage>
        <taxon>Eukaryota</taxon>
        <taxon>Metazoa</taxon>
        <taxon>Ecdysozoa</taxon>
        <taxon>Nematoda</taxon>
        <taxon>Chromadorea</taxon>
        <taxon>Rhabditida</taxon>
        <taxon>Rhabditina</taxon>
        <taxon>Rhabditomorpha</taxon>
        <taxon>Strongyloidea</taxon>
        <taxon>Trichostrongylidae</taxon>
        <taxon>Trichostrongylus</taxon>
    </lineage>
</organism>
<gene>
    <name evidence="6" type="ORF">GCK32_012205</name>
</gene>
<evidence type="ECO:0000256" key="3">
    <source>
        <dbReference type="PROSITE-ProRule" id="PRU10141"/>
    </source>
</evidence>
<dbReference type="PROSITE" id="PS50011">
    <property type="entry name" value="PROTEIN_KINASE_DOM"/>
    <property type="match status" value="1"/>
</dbReference>
<evidence type="ECO:0000256" key="1">
    <source>
        <dbReference type="ARBA" id="ARBA00022741"/>
    </source>
</evidence>
<dbReference type="PANTHER" id="PTHR24347">
    <property type="entry name" value="SERINE/THREONINE-PROTEIN KINASE"/>
    <property type="match status" value="1"/>
</dbReference>
<dbReference type="AlphaFoldDB" id="A0AAN8EYX9"/>
<keyword evidence="7" id="KW-1185">Reference proteome</keyword>
<evidence type="ECO:0000313" key="6">
    <source>
        <dbReference type="EMBL" id="KAK5969761.1"/>
    </source>
</evidence>
<keyword evidence="1 3" id="KW-0547">Nucleotide-binding</keyword>
<comment type="similarity">
    <text evidence="4">Belongs to the protein kinase superfamily.</text>
</comment>
<evidence type="ECO:0000256" key="4">
    <source>
        <dbReference type="RuleBase" id="RU000304"/>
    </source>
</evidence>
<dbReference type="SUPFAM" id="SSF56112">
    <property type="entry name" value="Protein kinase-like (PK-like)"/>
    <property type="match status" value="1"/>
</dbReference>
<keyword evidence="2 3" id="KW-0067">ATP-binding</keyword>
<dbReference type="Gene3D" id="3.30.200.20">
    <property type="entry name" value="Phosphorylase Kinase, domain 1"/>
    <property type="match status" value="1"/>
</dbReference>
<reference evidence="6 7" key="1">
    <citation type="submission" date="2019-10" db="EMBL/GenBank/DDBJ databases">
        <title>Assembly and Annotation for the nematode Trichostrongylus colubriformis.</title>
        <authorList>
            <person name="Martin J."/>
        </authorList>
    </citation>
    <scope>NUCLEOTIDE SEQUENCE [LARGE SCALE GENOMIC DNA]</scope>
    <source>
        <strain evidence="6">G859</strain>
        <tissue evidence="6">Whole worm</tissue>
    </source>
</reference>
<dbReference type="InterPro" id="IPR011009">
    <property type="entry name" value="Kinase-like_dom_sf"/>
</dbReference>
<dbReference type="PROSITE" id="PS00107">
    <property type="entry name" value="PROTEIN_KINASE_ATP"/>
    <property type="match status" value="1"/>
</dbReference>
<dbReference type="Proteomes" id="UP001331761">
    <property type="component" value="Unassembled WGS sequence"/>
</dbReference>
<keyword evidence="6" id="KW-0808">Transferase</keyword>
<evidence type="ECO:0000313" key="7">
    <source>
        <dbReference type="Proteomes" id="UP001331761"/>
    </source>
</evidence>
<dbReference type="Pfam" id="PF00069">
    <property type="entry name" value="Pkinase"/>
    <property type="match status" value="1"/>
</dbReference>
<keyword evidence="4" id="KW-0723">Serine/threonine-protein kinase</keyword>
<dbReference type="InterPro" id="IPR000719">
    <property type="entry name" value="Prot_kinase_dom"/>
</dbReference>
<dbReference type="SMART" id="SM00220">
    <property type="entry name" value="S_TKc"/>
    <property type="match status" value="1"/>
</dbReference>
<evidence type="ECO:0000256" key="2">
    <source>
        <dbReference type="ARBA" id="ARBA00022840"/>
    </source>
</evidence>
<sequence length="293" mass="32835">MMFEIEEEMLDPWEPTESLSIPVPENPYRFSASNSSSTNSLMIDIDDEPMHAPSPTSVQKSLCLNATSTLAVDIIDSDDDLSPTSNQKNLCLCASINTTETQERGQRSRMSSQSAAFPYHTHPVTEDYVVSHEIIGIGESGKVMACYNKDTNEKYALKVLRDGPKARRECLLMVVEFLEGGDLLSQFENQGSKPYPEKKVGEIVRQIGSAVQYLHDMNIAHRDIKLENILCSSTGDDCVYKLGDYGFAKRPERNVLMESPCCTPFYAPPEVLSRERYDKSCDMWSLGVAMYIL</sequence>
<dbReference type="InterPro" id="IPR008271">
    <property type="entry name" value="Ser/Thr_kinase_AS"/>
</dbReference>